<gene>
    <name evidence="2" type="ORF">QWZ10_02160</name>
</gene>
<dbReference type="PANTHER" id="PTHR30621:SF0">
    <property type="entry name" value="BIFUNCTIONAL GLUTAMINE SYNTHETASE ADENYLYLTRANSFERASE_ADENYLYL-REMOVING ENZYME"/>
    <property type="match status" value="1"/>
</dbReference>
<keyword evidence="3" id="KW-1185">Reference proteome</keyword>
<proteinExistence type="predicted"/>
<evidence type="ECO:0000313" key="2">
    <source>
        <dbReference type="EMBL" id="MDN3710920.1"/>
    </source>
</evidence>
<feature type="domain" description="Glutamate-ammonia ligase adenylyltransferase repeated" evidence="1">
    <location>
        <begin position="43"/>
        <end position="183"/>
    </location>
</feature>
<dbReference type="PANTHER" id="PTHR30621">
    <property type="entry name" value="GLUTAMINE SYNTHETASE ADENYLYLTRANSFERASE"/>
    <property type="match status" value="1"/>
</dbReference>
<sequence length="192" mass="20639">MDFASRITRFPLPNDAQRATSALEHFTGLDAKLARLIAGTAGCSPYLAGLLRSEADWLVAALDEGDVVARETAEFEELGPEALGPALRRAKRRIALWTALADLGGVWQLSEVTQALSDFADRATDLALRVHIRSEIARKKLPETASDAGGIIALAMGKMGAGELNYSSDIDLIILFDETAYAPEDQQEARAA</sequence>
<dbReference type="Pfam" id="PF03710">
    <property type="entry name" value="GlnE"/>
    <property type="match status" value="1"/>
</dbReference>
<protein>
    <recommendedName>
        <fullName evidence="1">Glutamate-ammonia ligase adenylyltransferase repeated domain-containing protein</fullName>
    </recommendedName>
</protein>
<dbReference type="EMBL" id="JAUFRC010000001">
    <property type="protein sequence ID" value="MDN3710920.1"/>
    <property type="molecule type" value="Genomic_DNA"/>
</dbReference>
<accession>A0ABT8D668</accession>
<comment type="caution">
    <text evidence="2">The sequence shown here is derived from an EMBL/GenBank/DDBJ whole genome shotgun (WGS) entry which is preliminary data.</text>
</comment>
<reference evidence="3" key="1">
    <citation type="journal article" date="2019" name="Int. J. Syst. Evol. Microbiol.">
        <title>The Global Catalogue of Microorganisms (GCM) 10K type strain sequencing project: providing services to taxonomists for standard genome sequencing and annotation.</title>
        <authorList>
            <consortium name="The Broad Institute Genomics Platform"/>
            <consortium name="The Broad Institute Genome Sequencing Center for Infectious Disease"/>
            <person name="Wu L."/>
            <person name="Ma J."/>
        </authorList>
    </citation>
    <scope>NUCLEOTIDE SEQUENCE [LARGE SCALE GENOMIC DNA]</scope>
    <source>
        <strain evidence="3">CECT 8482</strain>
    </source>
</reference>
<dbReference type="InterPro" id="IPR023057">
    <property type="entry name" value="GlnE"/>
</dbReference>
<dbReference type="Gene3D" id="3.30.460.10">
    <property type="entry name" value="Beta Polymerase, domain 2"/>
    <property type="match status" value="1"/>
</dbReference>
<dbReference type="Proteomes" id="UP001243846">
    <property type="component" value="Unassembled WGS sequence"/>
</dbReference>
<dbReference type="SUPFAM" id="SSF81301">
    <property type="entry name" value="Nucleotidyltransferase"/>
    <property type="match status" value="1"/>
</dbReference>
<organism evidence="2 3">
    <name type="scientific">Paracoccus cavernae</name>
    <dbReference type="NCBI Taxonomy" id="1571207"/>
    <lineage>
        <taxon>Bacteria</taxon>
        <taxon>Pseudomonadati</taxon>
        <taxon>Pseudomonadota</taxon>
        <taxon>Alphaproteobacteria</taxon>
        <taxon>Rhodobacterales</taxon>
        <taxon>Paracoccaceae</taxon>
        <taxon>Paracoccus</taxon>
    </lineage>
</organism>
<dbReference type="InterPro" id="IPR005190">
    <property type="entry name" value="GlnE_rpt_dom"/>
</dbReference>
<evidence type="ECO:0000259" key="1">
    <source>
        <dbReference type="Pfam" id="PF03710"/>
    </source>
</evidence>
<dbReference type="InterPro" id="IPR043519">
    <property type="entry name" value="NT_sf"/>
</dbReference>
<name>A0ABT8D668_9RHOB</name>
<evidence type="ECO:0000313" key="3">
    <source>
        <dbReference type="Proteomes" id="UP001243846"/>
    </source>
</evidence>